<evidence type="ECO:0000313" key="2">
    <source>
        <dbReference type="Proteomes" id="UP000008784"/>
    </source>
</evidence>
<dbReference type="RefSeq" id="XP_011124618.1">
    <property type="nucleotide sequence ID" value="XM_011126316.1"/>
</dbReference>
<dbReference type="EMBL" id="ADOT01000176">
    <property type="protein sequence ID" value="EGX46735.1"/>
    <property type="molecule type" value="Genomic_DNA"/>
</dbReference>
<name>G1XJF6_ARTOA</name>
<dbReference type="Proteomes" id="UP000008784">
    <property type="component" value="Unassembled WGS sequence"/>
</dbReference>
<evidence type="ECO:0000313" key="1">
    <source>
        <dbReference type="EMBL" id="EGX46735.1"/>
    </source>
</evidence>
<proteinExistence type="predicted"/>
<dbReference type="GeneID" id="22895547"/>
<organism evidence="1 2">
    <name type="scientific">Arthrobotrys oligospora (strain ATCC 24927 / CBS 115.81 / DSM 1491)</name>
    <name type="common">Nematode-trapping fungus</name>
    <name type="synonym">Didymozoophaga oligospora</name>
    <dbReference type="NCBI Taxonomy" id="756982"/>
    <lineage>
        <taxon>Eukaryota</taxon>
        <taxon>Fungi</taxon>
        <taxon>Dikarya</taxon>
        <taxon>Ascomycota</taxon>
        <taxon>Pezizomycotina</taxon>
        <taxon>Orbiliomycetes</taxon>
        <taxon>Orbiliales</taxon>
        <taxon>Orbiliaceae</taxon>
        <taxon>Orbilia</taxon>
        <taxon>Orbilia oligospora</taxon>
    </lineage>
</organism>
<sequence length="107" mass="12043">MRLAAHGSIAAHNLSLNLNLNSISAVLEPFECIEIYHGGKYRIETTENKWPTDVSSSRVAPSSGVMLEVLNRRLETYPAAPRRPWEACYMRFDRQPTGLSPVMEVIL</sequence>
<dbReference type="InParanoid" id="G1XJF6"/>
<protein>
    <submittedName>
        <fullName evidence="1">Uncharacterized protein</fullName>
    </submittedName>
</protein>
<accession>G1XJF6</accession>
<dbReference type="AlphaFoldDB" id="G1XJF6"/>
<reference evidence="1 2" key="1">
    <citation type="journal article" date="2011" name="PLoS Pathog.">
        <title>Genomic and proteomic analyses of the fungus Arthrobotrys oligospora provide insights into nematode-trap formation.</title>
        <authorList>
            <person name="Yang J."/>
            <person name="Wang L."/>
            <person name="Ji X."/>
            <person name="Feng Y."/>
            <person name="Li X."/>
            <person name="Zou C."/>
            <person name="Xu J."/>
            <person name="Ren Y."/>
            <person name="Mi Q."/>
            <person name="Wu J."/>
            <person name="Liu S."/>
            <person name="Liu Y."/>
            <person name="Huang X."/>
            <person name="Wang H."/>
            <person name="Niu X."/>
            <person name="Li J."/>
            <person name="Liang L."/>
            <person name="Luo Y."/>
            <person name="Ji K."/>
            <person name="Zhou W."/>
            <person name="Yu Z."/>
            <person name="Li G."/>
            <person name="Liu Y."/>
            <person name="Li L."/>
            <person name="Qiao M."/>
            <person name="Feng L."/>
            <person name="Zhang K.-Q."/>
        </authorList>
    </citation>
    <scope>NUCLEOTIDE SEQUENCE [LARGE SCALE GENOMIC DNA]</scope>
    <source>
        <strain evidence="2">ATCC 24927 / CBS 115.81 / DSM 1491</strain>
    </source>
</reference>
<keyword evidence="2" id="KW-1185">Reference proteome</keyword>
<comment type="caution">
    <text evidence="1">The sequence shown here is derived from an EMBL/GenBank/DDBJ whole genome shotgun (WGS) entry which is preliminary data.</text>
</comment>
<dbReference type="HOGENOM" id="CLU_2209409_0_0_1"/>
<gene>
    <name evidence="1" type="ORF">AOL_s00097g483</name>
</gene>